<dbReference type="InterPro" id="IPR013249">
    <property type="entry name" value="RNA_pol_sigma70_r4_t2"/>
</dbReference>
<dbReference type="InterPro" id="IPR013324">
    <property type="entry name" value="RNA_pol_sigma_r3/r4-like"/>
</dbReference>
<evidence type="ECO:0000313" key="3">
    <source>
        <dbReference type="Proteomes" id="UP000611629"/>
    </source>
</evidence>
<evidence type="ECO:0000313" key="2">
    <source>
        <dbReference type="EMBL" id="NYB75149.1"/>
    </source>
</evidence>
<dbReference type="InterPro" id="IPR036388">
    <property type="entry name" value="WH-like_DNA-bd_sf"/>
</dbReference>
<name>A0A974BKS7_SEDHY</name>
<dbReference type="EMBL" id="JACBNQ010000017">
    <property type="protein sequence ID" value="NYB75149.1"/>
    <property type="molecule type" value="Genomic_DNA"/>
</dbReference>
<reference evidence="2" key="1">
    <citation type="submission" date="2020-07" db="EMBL/GenBank/DDBJ databases">
        <title>Genomic analysis of a strain of Sedimentibacter Hydroxybenzoicus DSM7310.</title>
        <authorList>
            <person name="Ma S."/>
        </authorList>
    </citation>
    <scope>NUCLEOTIDE SEQUENCE</scope>
    <source>
        <strain evidence="2">DSM 7310</strain>
    </source>
</reference>
<comment type="caution">
    <text evidence="2">The sequence shown here is derived from an EMBL/GenBank/DDBJ whole genome shotgun (WGS) entry which is preliminary data.</text>
</comment>
<gene>
    <name evidence="2" type="ORF">HZF24_13455</name>
</gene>
<proteinExistence type="predicted"/>
<dbReference type="SUPFAM" id="SSF88659">
    <property type="entry name" value="Sigma3 and sigma4 domains of RNA polymerase sigma factors"/>
    <property type="match status" value="1"/>
</dbReference>
<dbReference type="Proteomes" id="UP000611629">
    <property type="component" value="Unassembled WGS sequence"/>
</dbReference>
<protein>
    <submittedName>
        <fullName evidence="2">Sigma-70 family RNA polymerase sigma factor</fullName>
    </submittedName>
</protein>
<dbReference type="RefSeq" id="WP_179238851.1">
    <property type="nucleotide sequence ID" value="NZ_JACBNQ010000017.1"/>
</dbReference>
<feature type="domain" description="RNA polymerase sigma factor 70 region 4 type 2" evidence="1">
    <location>
        <begin position="123"/>
        <end position="164"/>
    </location>
</feature>
<accession>A0A974BKS7</accession>
<evidence type="ECO:0000259" key="1">
    <source>
        <dbReference type="Pfam" id="PF08281"/>
    </source>
</evidence>
<dbReference type="GO" id="GO:0003677">
    <property type="term" value="F:DNA binding"/>
    <property type="evidence" value="ECO:0007669"/>
    <property type="project" value="InterPro"/>
</dbReference>
<keyword evidence="3" id="KW-1185">Reference proteome</keyword>
<dbReference type="GO" id="GO:0006352">
    <property type="term" value="P:DNA-templated transcription initiation"/>
    <property type="evidence" value="ECO:0007669"/>
    <property type="project" value="InterPro"/>
</dbReference>
<dbReference type="Gene3D" id="1.10.10.10">
    <property type="entry name" value="Winged helix-like DNA-binding domain superfamily/Winged helix DNA-binding domain"/>
    <property type="match status" value="1"/>
</dbReference>
<dbReference type="Pfam" id="PF08281">
    <property type="entry name" value="Sigma70_r4_2"/>
    <property type="match status" value="1"/>
</dbReference>
<organism evidence="2 3">
    <name type="scientific">Sedimentibacter hydroxybenzoicus DSM 7310</name>
    <dbReference type="NCBI Taxonomy" id="1123245"/>
    <lineage>
        <taxon>Bacteria</taxon>
        <taxon>Bacillati</taxon>
        <taxon>Bacillota</taxon>
        <taxon>Tissierellia</taxon>
        <taxon>Sedimentibacter</taxon>
    </lineage>
</organism>
<dbReference type="GO" id="GO:0016987">
    <property type="term" value="F:sigma factor activity"/>
    <property type="evidence" value="ECO:0007669"/>
    <property type="project" value="InterPro"/>
</dbReference>
<sequence length="175" mass="20253">MSLFSVFKAAQMGNEDAVLVLYNMFLPKIKKCGRSLHYETSVTDITIKFLEFIKNTDIDRMSSKNDGAIVNYIDKFFTNTCINLSKAQKDSPQIIYLDDENTFINDIPYYDDELSNLEYDYFQYLTNLQKKIIILKYIYGFSDQEIAISLGISRQAVNRAKNRGISIIKEICEKS</sequence>
<dbReference type="AlphaFoldDB" id="A0A974BKS7"/>